<reference evidence="9" key="1">
    <citation type="submission" date="2021-06" db="EMBL/GenBank/DDBJ databases">
        <title>Thalassococcus sp. CAU 1522 isolated from sea sand, Republic of Korea.</title>
        <authorList>
            <person name="Kim W."/>
        </authorList>
    </citation>
    <scope>NUCLEOTIDE SEQUENCE</scope>
    <source>
        <strain evidence="9">CAU 1522</strain>
    </source>
</reference>
<dbReference type="NCBIfam" id="NF043035">
    <property type="entry name" value="OxoTetrKin"/>
    <property type="match status" value="1"/>
</dbReference>
<feature type="domain" description="Four-carbon acid sugar kinase N-terminal" evidence="7">
    <location>
        <begin position="3"/>
        <end position="229"/>
    </location>
</feature>
<evidence type="ECO:0000259" key="7">
    <source>
        <dbReference type="Pfam" id="PF07005"/>
    </source>
</evidence>
<proteinExistence type="predicted"/>
<name>A0ABS6N9G5_9RHOB</name>
<dbReference type="InterPro" id="IPR010737">
    <property type="entry name" value="4-carb_acid_sugar_kinase_N"/>
</dbReference>
<dbReference type="Pfam" id="PF17042">
    <property type="entry name" value="NBD_C"/>
    <property type="match status" value="1"/>
</dbReference>
<comment type="function">
    <text evidence="3">Catalyzes the ATP-dependent phosphorylation of 3-oxo-tetronate to 3-oxo-tetronate 4-phosphate.</text>
</comment>
<dbReference type="Proteomes" id="UP001166293">
    <property type="component" value="Unassembled WGS sequence"/>
</dbReference>
<dbReference type="GO" id="GO:0016301">
    <property type="term" value="F:kinase activity"/>
    <property type="evidence" value="ECO:0007669"/>
    <property type="project" value="UniProtKB-KW"/>
</dbReference>
<evidence type="ECO:0000313" key="9">
    <source>
        <dbReference type="EMBL" id="MBV2360634.1"/>
    </source>
</evidence>
<evidence type="ECO:0000256" key="5">
    <source>
        <dbReference type="ARBA" id="ARBA00039461"/>
    </source>
</evidence>
<evidence type="ECO:0000313" key="10">
    <source>
        <dbReference type="Proteomes" id="UP001166293"/>
    </source>
</evidence>
<sequence>MMLGIIADDYTGATDIAVTLVNEGMRVVQVLGVPEDAGVVAGADAVVVALKSRTIAPADAVSQSLAACDWLRGLGARQIFFKYCSTFDSTAQGNIGPVADALGDALGVGMAFVCPAFPVNKRSVYMGHLFVGDRLLSESPMKDHPLTPMRDSDLVRLMSAQSAHDVGLIALPVVMEGPQAIADAARALVAEGRRYAVVDAVCEADLRAIGRAAADMALVTGGSGVAKGLPANFGIHAPAEGTAHWPDVTGGAAVLAGSCSAATRGQIARVRDSWPVLKLDVDRIAAGADVVAEALAFAAATDAIPLIYASSDPDEVAAMQAKYGRDRAGAMVEDTIAEIANGLVAAGRTRLVVAGGETSGAVLNGLGVRALRICSEIDPGVPWCQALDAPVALALKSGNFGSPDFFVKAFEVLP</sequence>
<protein>
    <recommendedName>
        <fullName evidence="5">3-oxo-tetronate kinase</fullName>
        <ecNumber evidence="4">2.7.1.217</ecNumber>
    </recommendedName>
    <alternativeName>
        <fullName evidence="6">3-dehydrotetronate 4-kinase</fullName>
    </alternativeName>
</protein>
<dbReference type="EMBL" id="JAHRWL010000002">
    <property type="protein sequence ID" value="MBV2360634.1"/>
    <property type="molecule type" value="Genomic_DNA"/>
</dbReference>
<keyword evidence="10" id="KW-1185">Reference proteome</keyword>
<evidence type="ECO:0000256" key="6">
    <source>
        <dbReference type="ARBA" id="ARBA00041377"/>
    </source>
</evidence>
<comment type="catalytic activity">
    <reaction evidence="2">
        <text>3-dehydro-D-erythronate + ATP = 3-dehydro-4-O-phospho-D-erythronate + ADP + H(+)</text>
        <dbReference type="Rhea" id="RHEA:52556"/>
        <dbReference type="ChEBI" id="CHEBI:15378"/>
        <dbReference type="ChEBI" id="CHEBI:30616"/>
        <dbReference type="ChEBI" id="CHEBI:57958"/>
        <dbReference type="ChEBI" id="CHEBI:136593"/>
        <dbReference type="ChEBI" id="CHEBI:456216"/>
        <dbReference type="EC" id="2.7.1.217"/>
    </reaction>
</comment>
<dbReference type="InterPro" id="IPR031475">
    <property type="entry name" value="NBD_C"/>
</dbReference>
<comment type="caution">
    <text evidence="9">The sequence shown here is derived from an EMBL/GenBank/DDBJ whole genome shotgun (WGS) entry which is preliminary data.</text>
</comment>
<organism evidence="9 10">
    <name type="scientific">Thalassococcus arenae</name>
    <dbReference type="NCBI Taxonomy" id="2851652"/>
    <lineage>
        <taxon>Bacteria</taxon>
        <taxon>Pseudomonadati</taxon>
        <taxon>Pseudomonadota</taxon>
        <taxon>Alphaproteobacteria</taxon>
        <taxon>Rhodobacterales</taxon>
        <taxon>Roseobacteraceae</taxon>
        <taxon>Thalassococcus</taxon>
    </lineage>
</organism>
<feature type="domain" description="Four-carbon acid sugar kinase nucleotide binding" evidence="8">
    <location>
        <begin position="253"/>
        <end position="406"/>
    </location>
</feature>
<comment type="catalytic activity">
    <reaction evidence="1">
        <text>3-dehydro-L-erythronate + ATP = 3-dehydro-4-O-phospho-L-erythronate + ADP + H(+)</text>
        <dbReference type="Rhea" id="RHEA:52552"/>
        <dbReference type="ChEBI" id="CHEBI:15378"/>
        <dbReference type="ChEBI" id="CHEBI:30616"/>
        <dbReference type="ChEBI" id="CHEBI:136592"/>
        <dbReference type="ChEBI" id="CHEBI:136670"/>
        <dbReference type="ChEBI" id="CHEBI:456216"/>
        <dbReference type="EC" id="2.7.1.217"/>
    </reaction>
</comment>
<accession>A0ABS6N9G5</accession>
<dbReference type="EC" id="2.7.1.217" evidence="4"/>
<dbReference type="Pfam" id="PF07005">
    <property type="entry name" value="SBD_N"/>
    <property type="match status" value="1"/>
</dbReference>
<keyword evidence="9" id="KW-0808">Transferase</keyword>
<keyword evidence="9" id="KW-0418">Kinase</keyword>
<evidence type="ECO:0000259" key="8">
    <source>
        <dbReference type="Pfam" id="PF17042"/>
    </source>
</evidence>
<evidence type="ECO:0000256" key="1">
    <source>
        <dbReference type="ARBA" id="ARBA00035898"/>
    </source>
</evidence>
<evidence type="ECO:0000256" key="3">
    <source>
        <dbReference type="ARBA" id="ARBA00037335"/>
    </source>
</evidence>
<evidence type="ECO:0000256" key="4">
    <source>
        <dbReference type="ARBA" id="ARBA00039095"/>
    </source>
</evidence>
<gene>
    <name evidence="9" type="ORF">KUH32_12680</name>
</gene>
<evidence type="ECO:0000256" key="2">
    <source>
        <dbReference type="ARBA" id="ARBA00036346"/>
    </source>
</evidence>
<dbReference type="InterPro" id="IPR050007">
    <property type="entry name" value="OtnK"/>
</dbReference>